<dbReference type="OMA" id="KRCNTCS"/>
<name>A0A087U1Z9_STEMI</name>
<evidence type="ECO:0000256" key="1">
    <source>
        <dbReference type="SAM" id="MobiDB-lite"/>
    </source>
</evidence>
<dbReference type="AlphaFoldDB" id="A0A087U1Z9"/>
<dbReference type="Proteomes" id="UP000054359">
    <property type="component" value="Unassembled WGS sequence"/>
</dbReference>
<dbReference type="InterPro" id="IPR052789">
    <property type="entry name" value="SSUH2_homolog"/>
</dbReference>
<proteinExistence type="predicted"/>
<dbReference type="PANTHER" id="PTHR48465">
    <property type="entry name" value="PROTEIN SSUH2 HOMOLOG"/>
    <property type="match status" value="1"/>
</dbReference>
<feature type="non-terminal residue" evidence="2">
    <location>
        <position position="353"/>
    </location>
</feature>
<gene>
    <name evidence="2" type="ORF">X975_10382</name>
</gene>
<evidence type="ECO:0000313" key="3">
    <source>
        <dbReference type="Proteomes" id="UP000054359"/>
    </source>
</evidence>
<dbReference type="EMBL" id="KK117776">
    <property type="protein sequence ID" value="KFM71388.1"/>
    <property type="molecule type" value="Genomic_DNA"/>
</dbReference>
<reference evidence="2 3" key="1">
    <citation type="submission" date="2013-11" db="EMBL/GenBank/DDBJ databases">
        <title>Genome sequencing of Stegodyphus mimosarum.</title>
        <authorList>
            <person name="Bechsgaard J."/>
        </authorList>
    </citation>
    <scope>NUCLEOTIDE SEQUENCE [LARGE SCALE GENOMIC DNA]</scope>
</reference>
<accession>A0A087U1Z9</accession>
<evidence type="ECO:0000313" key="2">
    <source>
        <dbReference type="EMBL" id="KFM71388.1"/>
    </source>
</evidence>
<evidence type="ECO:0008006" key="4">
    <source>
        <dbReference type="Google" id="ProtNLM"/>
    </source>
</evidence>
<organism evidence="2 3">
    <name type="scientific">Stegodyphus mimosarum</name>
    <name type="common">African social velvet spider</name>
    <dbReference type="NCBI Taxonomy" id="407821"/>
    <lineage>
        <taxon>Eukaryota</taxon>
        <taxon>Metazoa</taxon>
        <taxon>Ecdysozoa</taxon>
        <taxon>Arthropoda</taxon>
        <taxon>Chelicerata</taxon>
        <taxon>Arachnida</taxon>
        <taxon>Araneae</taxon>
        <taxon>Araneomorphae</taxon>
        <taxon>Entelegynae</taxon>
        <taxon>Eresoidea</taxon>
        <taxon>Eresidae</taxon>
        <taxon>Stegodyphus</taxon>
    </lineage>
</organism>
<protein>
    <recommendedName>
        <fullName evidence="4">Protein SSUH2-like protein</fullName>
    </recommendedName>
</protein>
<keyword evidence="3" id="KW-1185">Reference proteome</keyword>
<dbReference type="OrthoDB" id="6419224at2759"/>
<sequence>MMDEMKPPSYESVAGGFDPSAPSINKAFESDEGYEKPPSAPVMETPQRPTLVTDIDRLNEQQIKEACMHYVAENCCYGSKAIREMILTEITNGCTYHYILETFGEKRVTAFRSSPYTGQWIDGPENGVPPRPWNVVVREPQSFVNSQIKMEVPHTASVKQCSTCVGNCRVRCESCHGRGGETCWSCTFGNDNGRRCTSCSGTGRRICWSCNGTGQVRCRTCKGHGKLKHYQLLVVTWKNHMDDFISQTGNLPKELIRDVAGREIFREEYVTVNPINHAPDPEVNAASSRLVAKHQTAFPTELIRKQRHVLRAVPLTTVKYIWRTKNGEFYVYGFQKKVYFEDYPQPCCCCTCL</sequence>
<dbReference type="PANTHER" id="PTHR48465:SF1">
    <property type="entry name" value="PROTEIN SSUH2 HOMOLOG"/>
    <property type="match status" value="1"/>
</dbReference>
<feature type="region of interest" description="Disordered" evidence="1">
    <location>
        <begin position="1"/>
        <end position="49"/>
    </location>
</feature>